<proteinExistence type="predicted"/>
<evidence type="ECO:0000313" key="3">
    <source>
        <dbReference type="EMBL" id="TPE42478.1"/>
    </source>
</evidence>
<protein>
    <submittedName>
        <fullName evidence="3">DUF1738 domain-containing protein</fullName>
    </submittedName>
</protein>
<dbReference type="OrthoDB" id="9792687at2"/>
<evidence type="ECO:0000256" key="1">
    <source>
        <dbReference type="SAM" id="MobiDB-lite"/>
    </source>
</evidence>
<evidence type="ECO:0000313" key="4">
    <source>
        <dbReference type="Proteomes" id="UP000316727"/>
    </source>
</evidence>
<accession>A0A501VZL2</accession>
<feature type="domain" description="N-terminal" evidence="2">
    <location>
        <begin position="39"/>
        <end position="144"/>
    </location>
</feature>
<organism evidence="3 4">
    <name type="scientific">Pontibacter mangrovi</name>
    <dbReference type="NCBI Taxonomy" id="2589816"/>
    <lineage>
        <taxon>Bacteria</taxon>
        <taxon>Pseudomonadati</taxon>
        <taxon>Bacteroidota</taxon>
        <taxon>Cytophagia</taxon>
        <taxon>Cytophagales</taxon>
        <taxon>Hymenobacteraceae</taxon>
        <taxon>Pontibacter</taxon>
    </lineage>
</organism>
<evidence type="ECO:0000259" key="2">
    <source>
        <dbReference type="Pfam" id="PF08401"/>
    </source>
</evidence>
<feature type="compositionally biased region" description="Polar residues" evidence="1">
    <location>
        <begin position="299"/>
        <end position="312"/>
    </location>
</feature>
<dbReference type="EMBL" id="VFRQ01000012">
    <property type="protein sequence ID" value="TPE42478.1"/>
    <property type="molecule type" value="Genomic_DNA"/>
</dbReference>
<dbReference type="InterPro" id="IPR013610">
    <property type="entry name" value="ArdC_N"/>
</dbReference>
<feature type="region of interest" description="Disordered" evidence="1">
    <location>
        <begin position="193"/>
        <end position="325"/>
    </location>
</feature>
<dbReference type="GO" id="GO:0003697">
    <property type="term" value="F:single-stranded DNA binding"/>
    <property type="evidence" value="ECO:0007669"/>
    <property type="project" value="InterPro"/>
</dbReference>
<name>A0A501VZL2_9BACT</name>
<gene>
    <name evidence="3" type="ORF">FJM65_17900</name>
</gene>
<reference evidence="3 4" key="1">
    <citation type="submission" date="2019-06" db="EMBL/GenBank/DDBJ databases">
        <title>A novel bacterium of genus Pontibacter, isolated from marine sediment.</title>
        <authorList>
            <person name="Huang H."/>
            <person name="Mo K."/>
            <person name="Hu Y."/>
        </authorList>
    </citation>
    <scope>NUCLEOTIDE SEQUENCE [LARGE SCALE GENOMIC DNA]</scope>
    <source>
        <strain evidence="3 4">HB172049</strain>
    </source>
</reference>
<feature type="compositionally biased region" description="Low complexity" evidence="1">
    <location>
        <begin position="267"/>
        <end position="289"/>
    </location>
</feature>
<keyword evidence="4" id="KW-1185">Reference proteome</keyword>
<comment type="caution">
    <text evidence="3">The sequence shown here is derived from an EMBL/GenBank/DDBJ whole genome shotgun (WGS) entry which is preliminary data.</text>
</comment>
<dbReference type="AlphaFoldDB" id="A0A501VZL2"/>
<dbReference type="Proteomes" id="UP000316727">
    <property type="component" value="Unassembled WGS sequence"/>
</dbReference>
<dbReference type="Pfam" id="PF08401">
    <property type="entry name" value="ArdcN"/>
    <property type="match status" value="1"/>
</dbReference>
<feature type="compositionally biased region" description="Low complexity" evidence="1">
    <location>
        <begin position="218"/>
        <end position="240"/>
    </location>
</feature>
<sequence length="325" mass="36501">MQTRGSCSPSPPFRSKAPSIDYSTTLNFTTMNAYQKFNQLAQQVTDEVIAELQKGKVLWQKPWGSYGLPRNYASARPYEGFNAFYLHYISEKNNYKAPYFLTFRQARELGGRVRRGQKGTRIVYWKVYKGKENGKAEEQQDVMENDKSRRCIPFLWTVFNIDQVEGVDFHLPEVRVRSGQQVIESCQQVVEGFPSPRPRIRHGADACMPRRPTSCRYPSPSASSPLRPTTPRSFTSSSTPPVTPCALPASQKRRRPASGMKATAKRSLWPRWAPASSAPLPASGSRSSPTRWPTCRAGSASSKTTKRCFSTQPPGPSRQPALSWA</sequence>